<dbReference type="GO" id="GO:0032259">
    <property type="term" value="P:methylation"/>
    <property type="evidence" value="ECO:0007669"/>
    <property type="project" value="UniProtKB-KW"/>
</dbReference>
<evidence type="ECO:0000313" key="4">
    <source>
        <dbReference type="Proteomes" id="UP000704762"/>
    </source>
</evidence>
<dbReference type="InterPro" id="IPR048711">
    <property type="entry name" value="WHD_Rv2258c"/>
</dbReference>
<sequence length="359" mass="38371">MTIQEEVKTVDGEKLMAFVFRAVDEVGAALNAALVVMGDKLGYYRALNARGPSTPAELAEDTQTGEKYAREWLNAQAAGGYVAYDPGTGTYTLPIEHAVALTDETSPAFVPGLFQIAHGTIRDSSRIVDLAPSGDGLGWHEHVSDVHEGCERFFRPGYLANLVDGWLPALEGAVEKLRRGARVADVGCGFGASTVLMAQAFPNSTFIGSDYHEPSIRTARERAETAGVLDRISFETSSAAAFSGSRYDLVTTFDALHDMGDPVGAARHVFDALDDDGSWMIVEPAAGDHVEDNLNPIGRVYYGFSTLLCTPASLSQDVGLALGTQAGPARIRDVVVAAGFSSFRKAASTPFNNVFEVRK</sequence>
<proteinExistence type="predicted"/>
<dbReference type="InterPro" id="IPR025714">
    <property type="entry name" value="Methyltranfer_dom"/>
</dbReference>
<dbReference type="Pfam" id="PF13847">
    <property type="entry name" value="Methyltransf_31"/>
    <property type="match status" value="1"/>
</dbReference>
<evidence type="ECO:0000259" key="2">
    <source>
        <dbReference type="Pfam" id="PF21320"/>
    </source>
</evidence>
<comment type="caution">
    <text evidence="3">The sequence shown here is derived from an EMBL/GenBank/DDBJ whole genome shotgun (WGS) entry which is preliminary data.</text>
</comment>
<feature type="domain" description="Methyltransferase" evidence="1">
    <location>
        <begin position="179"/>
        <end position="285"/>
    </location>
</feature>
<dbReference type="PANTHER" id="PTHR45128:SF2">
    <property type="entry name" value="METHYLTRANSFERASE DOMAIN-CONTAINING PROTEIN"/>
    <property type="match status" value="1"/>
</dbReference>
<dbReference type="EMBL" id="JAFBCF010000001">
    <property type="protein sequence ID" value="MBM7799160.1"/>
    <property type="molecule type" value="Genomic_DNA"/>
</dbReference>
<organism evidence="3 4">
    <name type="scientific">Microlunatus panaciterrae</name>
    <dbReference type="NCBI Taxonomy" id="400768"/>
    <lineage>
        <taxon>Bacteria</taxon>
        <taxon>Bacillati</taxon>
        <taxon>Actinomycetota</taxon>
        <taxon>Actinomycetes</taxon>
        <taxon>Propionibacteriales</taxon>
        <taxon>Propionibacteriaceae</taxon>
        <taxon>Microlunatus</taxon>
    </lineage>
</organism>
<dbReference type="Proteomes" id="UP000704762">
    <property type="component" value="Unassembled WGS sequence"/>
</dbReference>
<reference evidence="3 4" key="1">
    <citation type="submission" date="2021-01" db="EMBL/GenBank/DDBJ databases">
        <title>Sequencing the genomes of 1000 actinobacteria strains.</title>
        <authorList>
            <person name="Klenk H.-P."/>
        </authorList>
    </citation>
    <scope>NUCLEOTIDE SEQUENCE [LARGE SCALE GENOMIC DNA]</scope>
    <source>
        <strain evidence="3 4">DSM 18662</strain>
    </source>
</reference>
<evidence type="ECO:0000313" key="3">
    <source>
        <dbReference type="EMBL" id="MBM7799160.1"/>
    </source>
</evidence>
<dbReference type="InterPro" id="IPR036390">
    <property type="entry name" value="WH_DNA-bd_sf"/>
</dbReference>
<keyword evidence="3" id="KW-0808">Transferase</keyword>
<dbReference type="GO" id="GO:0008168">
    <property type="term" value="F:methyltransferase activity"/>
    <property type="evidence" value="ECO:0007669"/>
    <property type="project" value="UniProtKB-KW"/>
</dbReference>
<keyword evidence="3" id="KW-0489">Methyltransferase</keyword>
<keyword evidence="4" id="KW-1185">Reference proteome</keyword>
<accession>A0ABS2RJH8</accession>
<dbReference type="InterPro" id="IPR053173">
    <property type="entry name" value="SAM-binding_MTase"/>
</dbReference>
<dbReference type="Pfam" id="PF21320">
    <property type="entry name" value="WHD_Rv2258c"/>
    <property type="match status" value="1"/>
</dbReference>
<dbReference type="InterPro" id="IPR029063">
    <property type="entry name" value="SAM-dependent_MTases_sf"/>
</dbReference>
<name>A0ABS2RJH8_9ACTN</name>
<dbReference type="CDD" id="cd02440">
    <property type="entry name" value="AdoMet_MTases"/>
    <property type="match status" value="1"/>
</dbReference>
<evidence type="ECO:0000259" key="1">
    <source>
        <dbReference type="Pfam" id="PF13847"/>
    </source>
</evidence>
<dbReference type="SUPFAM" id="SSF53335">
    <property type="entry name" value="S-adenosyl-L-methionine-dependent methyltransferases"/>
    <property type="match status" value="1"/>
</dbReference>
<protein>
    <submittedName>
        <fullName evidence="3">SAM-dependent methyltransferase</fullName>
    </submittedName>
</protein>
<dbReference type="Gene3D" id="3.40.50.150">
    <property type="entry name" value="Vaccinia Virus protein VP39"/>
    <property type="match status" value="1"/>
</dbReference>
<dbReference type="RefSeq" id="WP_204917728.1">
    <property type="nucleotide sequence ID" value="NZ_BAAAQP010000004.1"/>
</dbReference>
<dbReference type="PANTHER" id="PTHR45128">
    <property type="entry name" value="METHYLTRANSFERASE TYPE 11"/>
    <property type="match status" value="1"/>
</dbReference>
<feature type="domain" description="S-adenosylmethionine-dependent methyltransferase Rv2258c-like winged HTH" evidence="2">
    <location>
        <begin position="32"/>
        <end position="102"/>
    </location>
</feature>
<gene>
    <name evidence="3" type="ORF">JOE57_002081</name>
</gene>
<dbReference type="SUPFAM" id="SSF46785">
    <property type="entry name" value="Winged helix' DNA-binding domain"/>
    <property type="match status" value="1"/>
</dbReference>